<dbReference type="Proteomes" id="UP000306477">
    <property type="component" value="Unassembled WGS sequence"/>
</dbReference>
<dbReference type="RefSeq" id="WP_136380641.1">
    <property type="nucleotide sequence ID" value="NZ_SLUB01000034.1"/>
</dbReference>
<feature type="coiled-coil region" evidence="1">
    <location>
        <begin position="529"/>
        <end position="556"/>
    </location>
</feature>
<dbReference type="PANTHER" id="PTHR41259">
    <property type="entry name" value="DOUBLE-STRAND BREAK REPAIR RAD50 ATPASE, PUTATIVE-RELATED"/>
    <property type="match status" value="1"/>
</dbReference>
<name>A0A4S3PP79_9BACI</name>
<dbReference type="EMBL" id="SLUB01000034">
    <property type="protein sequence ID" value="THE11084.1"/>
    <property type="molecule type" value="Genomic_DNA"/>
</dbReference>
<dbReference type="SUPFAM" id="SSF52540">
    <property type="entry name" value="P-loop containing nucleoside triphosphate hydrolases"/>
    <property type="match status" value="1"/>
</dbReference>
<feature type="coiled-coil region" evidence="1">
    <location>
        <begin position="198"/>
        <end position="242"/>
    </location>
</feature>
<keyword evidence="2" id="KW-1133">Transmembrane helix</keyword>
<comment type="caution">
    <text evidence="4">The sequence shown here is derived from an EMBL/GenBank/DDBJ whole genome shotgun (WGS) entry which is preliminary data.</text>
</comment>
<protein>
    <recommendedName>
        <fullName evidence="3">YhaN AAA domain-containing protein</fullName>
    </recommendedName>
</protein>
<evidence type="ECO:0000256" key="2">
    <source>
        <dbReference type="SAM" id="Phobius"/>
    </source>
</evidence>
<sequence length="1005" mass="116527">MRIIGIQIYGYGKLENVEIGNLSPALQVFYGQNEAGKSTLMSFIHSILFGFPTKQQNDQRYIPKTGSKYGGKLLLQTDQYGTVMIERLPGKAAGDVSIYLPDGTVKEEGFISELFQGMDKNLYQNIYSFNIHGLQGVHNLKSEDVGRFLFSAGTVGTDALLELQNKLTKEMDLLFKPKGKNPPLNMELNRLKEDHVKVSKWQEKNNEYEGLLEEQRRIENELSILEVKKQFLRDNIQESEKLQSIQPIVDEYQTIEYQLTSLPVFEPFPEDGLKRFEQLQALIKPYEAQLKTFQAKSFELDKEKSSIQVSAQYLENEQQITELVKHKSLFSEKQNRLQLVSKELQQNEEELHQLKSRLNLAISEEKIHELDLSIAAKDLFSDIVSETARHNQQKHFLDDHFSRAKDALENSELKLKELNQQILSNEEREVLEKKKKQFTEIESIEKEKVLIEDEVNRINQQIQRMTAKETENKAKLTRIFYGIGFLLLLTAVYFYFSQEWLTGGILTTLALLMLPIGNTVTSQMSSSIIPALKDDRESLLKKLNAVQEKLKNYNLIHNEDNTARLLHDQQIKQQIEIEKVTLHQNERVYEKVLTEFEEWEKVGFSIDEKATNIKKTYGLPQQISNERLMDAFQILEAIREKVLSKGKLIEQKHELQKDISSFHQKINEVANKLNILDQDSIKIDQLAIQLQEEKRKHEQLLQIEAKLKEATDQISELSMEMEHLQRECRVLWDMAEVSNEEKFRAKGQANAQAKELKGRMNILKSQLERFGELVNHCNVETNYKNQIEELSAEITQLHAVEKEAQRQLSAIYHRVQELEEGGTYAEFLHSYEASKSMVKEHAKKWATLAIAKDILSKTVDQYRKLRLPKVIEKAEHYFSILTEKRYKKIYLDNDIDGFIVEDENGLRYKPNELSQATSEQLYMALRFSLASTMHPNQSYPFIIDDSFVNFDSNRLSSAVLLIKELSKDNQVLLFTCHQHVMEEFTGVEPIKLGTEELKVNHKSVL</sequence>
<organism evidence="4 5">
    <name type="scientific">Bacillus timonensis</name>
    <dbReference type="NCBI Taxonomy" id="1033734"/>
    <lineage>
        <taxon>Bacteria</taxon>
        <taxon>Bacillati</taxon>
        <taxon>Bacillota</taxon>
        <taxon>Bacilli</taxon>
        <taxon>Bacillales</taxon>
        <taxon>Bacillaceae</taxon>
        <taxon>Bacillus</taxon>
    </lineage>
</organism>
<feature type="domain" description="YhaN AAA" evidence="3">
    <location>
        <begin position="1"/>
        <end position="202"/>
    </location>
</feature>
<dbReference type="Gene3D" id="3.40.50.300">
    <property type="entry name" value="P-loop containing nucleotide triphosphate hydrolases"/>
    <property type="match status" value="2"/>
</dbReference>
<dbReference type="AlphaFoldDB" id="A0A4S3PP79"/>
<feature type="transmembrane region" description="Helical" evidence="2">
    <location>
        <begin position="479"/>
        <end position="496"/>
    </location>
</feature>
<feature type="coiled-coil region" evidence="1">
    <location>
        <begin position="330"/>
        <end position="364"/>
    </location>
</feature>
<evidence type="ECO:0000313" key="5">
    <source>
        <dbReference type="Proteomes" id="UP000306477"/>
    </source>
</evidence>
<dbReference type="STRING" id="1033734.GCA_000285535_01415"/>
<evidence type="ECO:0000259" key="3">
    <source>
        <dbReference type="Pfam" id="PF13514"/>
    </source>
</evidence>
<dbReference type="InterPro" id="IPR027417">
    <property type="entry name" value="P-loop_NTPase"/>
</dbReference>
<keyword evidence="5" id="KW-1185">Reference proteome</keyword>
<keyword evidence="1" id="KW-0175">Coiled coil</keyword>
<evidence type="ECO:0000313" key="4">
    <source>
        <dbReference type="EMBL" id="THE11084.1"/>
    </source>
</evidence>
<keyword evidence="2" id="KW-0812">Transmembrane</keyword>
<accession>A0A4S3PP79</accession>
<proteinExistence type="predicted"/>
<dbReference type="Pfam" id="PF13514">
    <property type="entry name" value="AAA_27"/>
    <property type="match status" value="1"/>
</dbReference>
<reference evidence="4 5" key="1">
    <citation type="journal article" date="2019" name="Indoor Air">
        <title>Impacts of indoor surface finishes on bacterial viability.</title>
        <authorList>
            <person name="Hu J."/>
            <person name="Maamar S.B."/>
            <person name="Glawe A.J."/>
            <person name="Gottel N."/>
            <person name="Gilbert J.A."/>
            <person name="Hartmann E.M."/>
        </authorList>
    </citation>
    <scope>NUCLEOTIDE SEQUENCE [LARGE SCALE GENOMIC DNA]</scope>
    <source>
        <strain evidence="4 5">AF060A6</strain>
    </source>
</reference>
<feature type="transmembrane region" description="Helical" evidence="2">
    <location>
        <begin position="502"/>
        <end position="520"/>
    </location>
</feature>
<dbReference type="InterPro" id="IPR038734">
    <property type="entry name" value="YhaN_AAA"/>
</dbReference>
<dbReference type="OrthoDB" id="9764467at2"/>
<evidence type="ECO:0000256" key="1">
    <source>
        <dbReference type="SAM" id="Coils"/>
    </source>
</evidence>
<keyword evidence="2" id="KW-0472">Membrane</keyword>
<feature type="coiled-coil region" evidence="1">
    <location>
        <begin position="401"/>
        <end position="468"/>
    </location>
</feature>
<dbReference type="PANTHER" id="PTHR41259:SF1">
    <property type="entry name" value="DOUBLE-STRAND BREAK REPAIR RAD50 ATPASE, PUTATIVE-RELATED"/>
    <property type="match status" value="1"/>
</dbReference>
<feature type="coiled-coil region" evidence="1">
    <location>
        <begin position="676"/>
        <end position="807"/>
    </location>
</feature>
<gene>
    <name evidence="4" type="ORF">E1I69_16360</name>
</gene>